<dbReference type="PANTHER" id="PTHR41248">
    <property type="entry name" value="NORD PROTEIN"/>
    <property type="match status" value="1"/>
</dbReference>
<dbReference type="PANTHER" id="PTHR41248:SF1">
    <property type="entry name" value="NORD PROTEIN"/>
    <property type="match status" value="1"/>
</dbReference>
<organism evidence="1 2">
    <name type="scientific">Allorhizobium borbori</name>
    <dbReference type="NCBI Taxonomy" id="485907"/>
    <lineage>
        <taxon>Bacteria</taxon>
        <taxon>Pseudomonadati</taxon>
        <taxon>Pseudomonadota</taxon>
        <taxon>Alphaproteobacteria</taxon>
        <taxon>Hyphomicrobiales</taxon>
        <taxon>Rhizobiaceae</taxon>
        <taxon>Rhizobium/Agrobacterium group</taxon>
        <taxon>Allorhizobium</taxon>
    </lineage>
</organism>
<name>A0A7W6K691_9HYPH</name>
<comment type="caution">
    <text evidence="1">The sequence shown here is derived from an EMBL/GenBank/DDBJ whole genome shotgun (WGS) entry which is preliminary data.</text>
</comment>
<protein>
    <submittedName>
        <fullName evidence="1">Nitric oxide reductase activation protein</fullName>
    </submittedName>
</protein>
<proteinExistence type="predicted"/>
<evidence type="ECO:0000313" key="1">
    <source>
        <dbReference type="EMBL" id="MBB4105988.1"/>
    </source>
</evidence>
<dbReference type="EMBL" id="JACIDU010000043">
    <property type="protein sequence ID" value="MBB4105988.1"/>
    <property type="molecule type" value="Genomic_DNA"/>
</dbReference>
<keyword evidence="2" id="KW-1185">Reference proteome</keyword>
<dbReference type="InterPro" id="IPR051928">
    <property type="entry name" value="NorD/CobT"/>
</dbReference>
<accession>A0A7W6K691</accession>
<sequence length="55" mass="5953">MIEAKRKGIRVFGVTIDSDARTYVPAIFGQRGFAVVPHIGRLPAALPAIYRSLVG</sequence>
<dbReference type="AlphaFoldDB" id="A0A7W6K691"/>
<evidence type="ECO:0000313" key="2">
    <source>
        <dbReference type="Proteomes" id="UP000584824"/>
    </source>
</evidence>
<gene>
    <name evidence="1" type="ORF">GGQ66_004576</name>
</gene>
<dbReference type="Proteomes" id="UP000584824">
    <property type="component" value="Unassembled WGS sequence"/>
</dbReference>
<reference evidence="1 2" key="1">
    <citation type="submission" date="2020-08" db="EMBL/GenBank/DDBJ databases">
        <title>Genomic Encyclopedia of Type Strains, Phase IV (KMG-IV): sequencing the most valuable type-strain genomes for metagenomic binning, comparative biology and taxonomic classification.</title>
        <authorList>
            <person name="Goeker M."/>
        </authorList>
    </citation>
    <scope>NUCLEOTIDE SEQUENCE [LARGE SCALE GENOMIC DNA]</scope>
    <source>
        <strain evidence="1 2">DSM 26385</strain>
    </source>
</reference>